<proteinExistence type="predicted"/>
<dbReference type="AlphaFoldDB" id="A0A0F9HMD0"/>
<reference evidence="1" key="1">
    <citation type="journal article" date="2015" name="Nature">
        <title>Complex archaea that bridge the gap between prokaryotes and eukaryotes.</title>
        <authorList>
            <person name="Spang A."/>
            <person name="Saw J.H."/>
            <person name="Jorgensen S.L."/>
            <person name="Zaremba-Niedzwiedzka K."/>
            <person name="Martijn J."/>
            <person name="Lind A.E."/>
            <person name="van Eijk R."/>
            <person name="Schleper C."/>
            <person name="Guy L."/>
            <person name="Ettema T.J."/>
        </authorList>
    </citation>
    <scope>NUCLEOTIDE SEQUENCE</scope>
</reference>
<dbReference type="EMBL" id="LAZR01014697">
    <property type="protein sequence ID" value="KKM16337.1"/>
    <property type="molecule type" value="Genomic_DNA"/>
</dbReference>
<gene>
    <name evidence="1" type="ORF">LCGC14_1686870</name>
</gene>
<accession>A0A0F9HMD0</accession>
<evidence type="ECO:0000313" key="1">
    <source>
        <dbReference type="EMBL" id="KKM16337.1"/>
    </source>
</evidence>
<protein>
    <submittedName>
        <fullName evidence="1">Uncharacterized protein</fullName>
    </submittedName>
</protein>
<sequence length="119" mass="13862">MDQKSTPKNYRYLDGSGNEYKFNNKFIEYIPIKPFYSSSGVYDGGDHIKKDIKEFQFNQLSSILNTAMENKKIHITDRVKRSGIIIIQDKNKQKTCILNPNSKEVQNIEKMLHEIISNC</sequence>
<comment type="caution">
    <text evidence="1">The sequence shown here is derived from an EMBL/GenBank/DDBJ whole genome shotgun (WGS) entry which is preliminary data.</text>
</comment>
<organism evidence="1">
    <name type="scientific">marine sediment metagenome</name>
    <dbReference type="NCBI Taxonomy" id="412755"/>
    <lineage>
        <taxon>unclassified sequences</taxon>
        <taxon>metagenomes</taxon>
        <taxon>ecological metagenomes</taxon>
    </lineage>
</organism>
<name>A0A0F9HMD0_9ZZZZ</name>